<name>A0ABY7IVW0_STRNI</name>
<evidence type="ECO:0000313" key="2">
    <source>
        <dbReference type="EMBL" id="WAU02152.1"/>
    </source>
</evidence>
<gene>
    <name evidence="2" type="ORF">STRNI_000120</name>
</gene>
<evidence type="ECO:0000259" key="1">
    <source>
        <dbReference type="Pfam" id="PF24693"/>
    </source>
</evidence>
<dbReference type="RefSeq" id="WP_266449480.1">
    <property type="nucleotide sequence ID" value="NZ_CP114203.1"/>
</dbReference>
<organism evidence="2 3">
    <name type="scientific">Streptomyces nigrescens</name>
    <dbReference type="NCBI Taxonomy" id="1920"/>
    <lineage>
        <taxon>Bacteria</taxon>
        <taxon>Bacillati</taxon>
        <taxon>Actinomycetota</taxon>
        <taxon>Actinomycetes</taxon>
        <taxon>Kitasatosporales</taxon>
        <taxon>Streptomycetaceae</taxon>
        <taxon>Streptomyces</taxon>
    </lineage>
</organism>
<dbReference type="InterPro" id="IPR056077">
    <property type="entry name" value="DUF7660"/>
</dbReference>
<proteinExistence type="predicted"/>
<dbReference type="EMBL" id="CP114203">
    <property type="protein sequence ID" value="WAU02152.1"/>
    <property type="molecule type" value="Genomic_DNA"/>
</dbReference>
<keyword evidence="3" id="KW-1185">Reference proteome</keyword>
<accession>A0ABY7IVW0</accession>
<reference evidence="2 3" key="1">
    <citation type="submission" date="2022-12" db="EMBL/GenBank/DDBJ databases">
        <authorList>
            <person name="Ruckert C."/>
            <person name="Busche T."/>
            <person name="Kalinowski J."/>
            <person name="Wittmann C."/>
        </authorList>
    </citation>
    <scope>NUCLEOTIDE SEQUENCE [LARGE SCALE GENOMIC DNA]</scope>
    <source>
        <strain evidence="2 3">DSM 40276</strain>
    </source>
</reference>
<dbReference type="Pfam" id="PF24693">
    <property type="entry name" value="DUF7660"/>
    <property type="match status" value="1"/>
</dbReference>
<dbReference type="GeneID" id="301329338"/>
<feature type="domain" description="DUF7660" evidence="1">
    <location>
        <begin position="11"/>
        <end position="83"/>
    </location>
</feature>
<sequence length="83" mass="9644">MPLAPDDEIRSREDLVAFVRALHQDYLRRGHEWENQTLDAFLEGLAAWMNDSEGWYRNFGRELPAAGDWTFLARALQAATTYE</sequence>
<dbReference type="Proteomes" id="UP001210169">
    <property type="component" value="Chromosome"/>
</dbReference>
<evidence type="ECO:0000313" key="3">
    <source>
        <dbReference type="Proteomes" id="UP001210169"/>
    </source>
</evidence>
<protein>
    <recommendedName>
        <fullName evidence="1">DUF7660 domain-containing protein</fullName>
    </recommendedName>
</protein>